<keyword evidence="2" id="KW-1185">Reference proteome</keyword>
<geneLocation type="plasmid" evidence="1 2">
    <name>pMARPI01</name>
</geneLocation>
<protein>
    <submittedName>
        <fullName evidence="1">Uncharacterized protein</fullName>
    </submittedName>
</protein>
<proteinExistence type="predicted"/>
<dbReference type="KEGG" id="mpz:Marpi_2126"/>
<accession>H2J8G8</accession>
<evidence type="ECO:0000313" key="2">
    <source>
        <dbReference type="Proteomes" id="UP000007161"/>
    </source>
</evidence>
<name>H2J8G8_MARPK</name>
<sequence>MMKIENQENDLFRITNELENNLIQLEVIRDLLANLFDVVDPVAIKKESDALALYSALQKLKYTHNLLFILLENLDVYIQRSYEQLRKGTLPHRKASL</sequence>
<dbReference type="AlphaFoldDB" id="H2J8G8"/>
<dbReference type="Proteomes" id="UP000007161">
    <property type="component" value="Plasmid pMARPI01"/>
</dbReference>
<organism evidence="1 2">
    <name type="scientific">Marinitoga piezophila (strain DSM 14283 / JCM 11233 / KA3)</name>
    <dbReference type="NCBI Taxonomy" id="443254"/>
    <lineage>
        <taxon>Bacteria</taxon>
        <taxon>Thermotogati</taxon>
        <taxon>Thermotogota</taxon>
        <taxon>Thermotogae</taxon>
        <taxon>Petrotogales</taxon>
        <taxon>Petrotogaceae</taxon>
        <taxon>Marinitoga</taxon>
    </lineage>
</organism>
<dbReference type="HOGENOM" id="CLU_2343410_0_0_0"/>
<reference evidence="2" key="2">
    <citation type="submission" date="2012-01" db="EMBL/GenBank/DDBJ databases">
        <title>Complete sequence of plasmid of Marinitoga piezophila KA3.</title>
        <authorList>
            <person name="Lucas S."/>
            <person name="Han J."/>
            <person name="Lapidus A."/>
            <person name="Cheng J.-F."/>
            <person name="Goodwin L."/>
            <person name="Pitluck S."/>
            <person name="Peters L."/>
            <person name="Mikhailova N."/>
            <person name="Teshima H."/>
            <person name="Detter J.C."/>
            <person name="Han C."/>
            <person name="Tapia R."/>
            <person name="Land M."/>
            <person name="Hauser L."/>
            <person name="Kyrpides N."/>
            <person name="Ivanova N."/>
            <person name="Pagani I."/>
            <person name="Jebbar M."/>
            <person name="Vannier P."/>
            <person name="Oger P."/>
            <person name="Cario A."/>
            <person name="Bartlett D."/>
            <person name="Noll K.M."/>
            <person name="Woyke T."/>
        </authorList>
    </citation>
    <scope>NUCLEOTIDE SEQUENCE [LARGE SCALE GENOMIC DNA]</scope>
    <source>
        <strain evidence="2">DSM 14283 / JCM 11233 / KA3</strain>
        <plasmid evidence="2">pMARPI01</plasmid>
    </source>
</reference>
<evidence type="ECO:0000313" key="1">
    <source>
        <dbReference type="EMBL" id="AEX86499.1"/>
    </source>
</evidence>
<gene>
    <name evidence="1" type="ordered locus">Marpi_2126</name>
</gene>
<dbReference type="EMBL" id="CP003258">
    <property type="protein sequence ID" value="AEX86499.1"/>
    <property type="molecule type" value="Genomic_DNA"/>
</dbReference>
<keyword evidence="1" id="KW-0614">Plasmid</keyword>
<dbReference type="OrthoDB" id="9951717at2"/>
<dbReference type="RefSeq" id="WP_014293689.1">
    <property type="nucleotide sequence ID" value="NC_016748.1"/>
</dbReference>
<reference evidence="1 2" key="1">
    <citation type="journal article" date="2012" name="J. Bacteriol.">
        <title>Complete Genome Sequence of the Thermophilic, Piezophilic, Heterotrophic Bacterium Marinitoga piezophila KA3.</title>
        <authorList>
            <person name="Lucas S."/>
            <person name="Han J."/>
            <person name="Lapidus A."/>
            <person name="Cheng J.F."/>
            <person name="Goodwin L.A."/>
            <person name="Pitluck S."/>
            <person name="Peters L."/>
            <person name="Mikhailova N."/>
            <person name="Teshima H."/>
            <person name="Detter J.C."/>
            <person name="Han C."/>
            <person name="Tapia R."/>
            <person name="Land M."/>
            <person name="Hauser L."/>
            <person name="Kyrpides N.C."/>
            <person name="Ivanova N."/>
            <person name="Pagani I."/>
            <person name="Vannier P."/>
            <person name="Oger P."/>
            <person name="Bartlett D.H."/>
            <person name="Noll K.M."/>
            <person name="Woyke T."/>
            <person name="Jebbar M."/>
        </authorList>
    </citation>
    <scope>NUCLEOTIDE SEQUENCE [LARGE SCALE GENOMIC DNA]</scope>
    <source>
        <strain evidence="2">DSM 14283 / JCM 11233 / KA3</strain>
        <plasmid evidence="1 2">pMARPI01</plasmid>
    </source>
</reference>